<reference evidence="6" key="1">
    <citation type="journal article" date="2016" name="Proc. Natl. Acad. Sci. U.S.A.">
        <title>Chromosome-level assembly of Arabidopsis thaliana Ler reveals the extent of translocation and inversion polymorphisms.</title>
        <authorList>
            <person name="Zapata L."/>
            <person name="Ding J."/>
            <person name="Willing E.M."/>
            <person name="Hartwig B."/>
            <person name="Bezdan D."/>
            <person name="Jiao W.B."/>
            <person name="Patel V."/>
            <person name="Velikkakam James G."/>
            <person name="Koornneef M."/>
            <person name="Ossowski S."/>
            <person name="Schneeberger K."/>
        </authorList>
    </citation>
    <scope>NUCLEOTIDE SEQUENCE [LARGE SCALE GENOMIC DNA]</scope>
    <source>
        <strain evidence="6">cv. Landsberg erecta</strain>
    </source>
</reference>
<dbReference type="Pfam" id="PF17123">
    <property type="entry name" value="zf-RING_11"/>
    <property type="match status" value="1"/>
</dbReference>
<feature type="domain" description="VWFA" evidence="4">
    <location>
        <begin position="252"/>
        <end position="439"/>
    </location>
</feature>
<feature type="compositionally biased region" description="Polar residues" evidence="2">
    <location>
        <begin position="46"/>
        <end position="56"/>
    </location>
</feature>
<dbReference type="InterPro" id="IPR036465">
    <property type="entry name" value="vWFA_dom_sf"/>
</dbReference>
<feature type="domain" description="RING-type" evidence="3">
    <location>
        <begin position="72"/>
        <end position="116"/>
    </location>
</feature>
<dbReference type="Gene3D" id="3.40.50.410">
    <property type="entry name" value="von Willebrand factor, type A domain"/>
    <property type="match status" value="1"/>
</dbReference>
<dbReference type="InterPro" id="IPR001841">
    <property type="entry name" value="Znf_RING"/>
</dbReference>
<dbReference type="SUPFAM" id="SSF53300">
    <property type="entry name" value="vWA-like"/>
    <property type="match status" value="1"/>
</dbReference>
<dbReference type="Gene3D" id="3.30.40.10">
    <property type="entry name" value="Zinc/RING finger domain, C3HC4 (zinc finger)"/>
    <property type="match status" value="1"/>
</dbReference>
<feature type="compositionally biased region" description="Polar residues" evidence="2">
    <location>
        <begin position="677"/>
        <end position="687"/>
    </location>
</feature>
<evidence type="ECO:0000313" key="5">
    <source>
        <dbReference type="EMBL" id="OAO90829.1"/>
    </source>
</evidence>
<gene>
    <name evidence="5" type="ordered locus">AXX17_At5g60170</name>
</gene>
<dbReference type="GO" id="GO:0008270">
    <property type="term" value="F:zinc ion binding"/>
    <property type="evidence" value="ECO:0007669"/>
    <property type="project" value="UniProtKB-KW"/>
</dbReference>
<dbReference type="Pfam" id="PF14624">
    <property type="entry name" value="Vwaint"/>
    <property type="match status" value="1"/>
</dbReference>
<evidence type="ECO:0000259" key="3">
    <source>
        <dbReference type="PROSITE" id="PS50089"/>
    </source>
</evidence>
<sequence length="704" mass="76406">MGSKWRKAKVALGLNLCLYVPKTLEDSSPPRRSDDAVSLSPVIVQRPSTPTPSSSGLRLPRSMSKSSSKKTCAICLTAMKAGQGHAIFTAECSHSFHFQCITTNVKHGNQICPVCRAKWNEIPIQSPNAKPKSGVKPIGRPRDDAWMSIPPRRSSPIQYTSRPDCLRVSSIFNTEPAVFNDDEALEHQDRSAESGLDKPGVTGTLEVKTYPEISEVVRAVSFKDFAVLINLKAPTSSKSSSNPSSSSRAPVDLVTVLDVSGSMAGTKLALLKRAMGFVIQNLGPFDRLSVISFSSTARRNFPLRLMTETGKQEALQAVNSLVSNGGTNIAEGLKKGARVLIDRRFKNPVSSIVLLSDGQDTYTMTSPNGSRGTDYKALLPKEINGNRIPVHAFGFGADHDASLMHSIAENSGGTFSFIESETVIQDAFAQCIGGLLSVVVQELCVTIECMHHLLRIGSVKAGSYRFDNGPNSRTGSIAVGDLYAEEERNFLVNLDIPIVDGVSDVMSLLKVQCVYKDPVTKETVNLNNSGEVKILRPIVMTERRPVVSVEVDRQRIRLRAAEAISEARVLAERGDLTEAVSVLETCRGLLTESVSGRAGDQLCVTLCAELKEMQERMASRQVYEASGRAYVLAGLSSHSWQRATARGDMSDSTTTSYQTQSMVDMVNLSQTMTFGMPIASSNSSPSGQRKLRQALSFPAKPRPR</sequence>
<dbReference type="FunFam" id="3.40.50.410:FF:000115">
    <property type="entry name" value="Retroelement pol polyprotein-like"/>
    <property type="match status" value="1"/>
</dbReference>
<protein>
    <recommendedName>
        <fullName evidence="7">Zinc finger (C3HC4-type RING finger) family protein</fullName>
    </recommendedName>
</protein>
<accession>A0A178UB03</accession>
<dbReference type="InterPro" id="IPR032838">
    <property type="entry name" value="Vwaint_dom"/>
</dbReference>
<evidence type="ECO:0000259" key="4">
    <source>
        <dbReference type="PROSITE" id="PS50234"/>
    </source>
</evidence>
<organism evidence="5 6">
    <name type="scientific">Arabidopsis thaliana</name>
    <name type="common">Mouse-ear cress</name>
    <dbReference type="NCBI Taxonomy" id="3702"/>
    <lineage>
        <taxon>Eukaryota</taxon>
        <taxon>Viridiplantae</taxon>
        <taxon>Streptophyta</taxon>
        <taxon>Embryophyta</taxon>
        <taxon>Tracheophyta</taxon>
        <taxon>Spermatophyta</taxon>
        <taxon>Magnoliopsida</taxon>
        <taxon>eudicotyledons</taxon>
        <taxon>Gunneridae</taxon>
        <taxon>Pentapetalae</taxon>
        <taxon>rosids</taxon>
        <taxon>malvids</taxon>
        <taxon>Brassicales</taxon>
        <taxon>Brassicaceae</taxon>
        <taxon>Camelineae</taxon>
        <taxon>Arabidopsis</taxon>
    </lineage>
</organism>
<dbReference type="CDD" id="cd23114">
    <property type="entry name" value="RING-H2_WAVH2"/>
    <property type="match status" value="1"/>
</dbReference>
<dbReference type="PANTHER" id="PTHR10579">
    <property type="entry name" value="CALCIUM-ACTIVATED CHLORIDE CHANNEL REGULATOR"/>
    <property type="match status" value="1"/>
</dbReference>
<dbReference type="SMART" id="SM00327">
    <property type="entry name" value="VWA"/>
    <property type="match status" value="1"/>
</dbReference>
<keyword evidence="1" id="KW-0862">Zinc</keyword>
<dbReference type="Pfam" id="PF00092">
    <property type="entry name" value="VWA"/>
    <property type="match status" value="1"/>
</dbReference>
<comment type="caution">
    <text evidence="5">The sequence shown here is derived from an EMBL/GenBank/DDBJ whole genome shotgun (WGS) entry which is preliminary data.</text>
</comment>
<name>A0A178UB03_ARATH</name>
<evidence type="ECO:0000256" key="1">
    <source>
        <dbReference type="PROSITE-ProRule" id="PRU00175"/>
    </source>
</evidence>
<dbReference type="EMBL" id="LUHQ01000005">
    <property type="protein sequence ID" value="OAO90829.1"/>
    <property type="molecule type" value="Genomic_DNA"/>
</dbReference>
<evidence type="ECO:0008006" key="7">
    <source>
        <dbReference type="Google" id="ProtNLM"/>
    </source>
</evidence>
<dbReference type="InterPro" id="IPR051266">
    <property type="entry name" value="CLCR"/>
</dbReference>
<feature type="compositionally biased region" description="Basic and acidic residues" evidence="2">
    <location>
        <begin position="25"/>
        <end position="35"/>
    </location>
</feature>
<dbReference type="SUPFAM" id="SSF57850">
    <property type="entry name" value="RING/U-box"/>
    <property type="match status" value="1"/>
</dbReference>
<keyword evidence="1" id="KW-0479">Metal-binding</keyword>
<dbReference type="Proteomes" id="UP000078284">
    <property type="component" value="Chromosome 5"/>
</dbReference>
<dbReference type="SMART" id="SM00184">
    <property type="entry name" value="RING"/>
    <property type="match status" value="1"/>
</dbReference>
<dbReference type="AlphaFoldDB" id="A0A178UB03"/>
<evidence type="ECO:0000313" key="6">
    <source>
        <dbReference type="Proteomes" id="UP000078284"/>
    </source>
</evidence>
<dbReference type="ExpressionAtlas" id="A0A178UB03">
    <property type="expression patterns" value="baseline and differential"/>
</dbReference>
<dbReference type="CDD" id="cd01466">
    <property type="entry name" value="vWA_C3HC4_type"/>
    <property type="match status" value="1"/>
</dbReference>
<dbReference type="InterPro" id="IPR013083">
    <property type="entry name" value="Znf_RING/FYVE/PHD"/>
</dbReference>
<feature type="region of interest" description="Disordered" evidence="2">
    <location>
        <begin position="126"/>
        <end position="160"/>
    </location>
</feature>
<proteinExistence type="predicted"/>
<dbReference type="PANTHER" id="PTHR10579:SF158">
    <property type="entry name" value="RETROELEMENT POL POLYPROTEIN-LIKE"/>
    <property type="match status" value="1"/>
</dbReference>
<keyword evidence="1" id="KW-0863">Zinc-finger</keyword>
<dbReference type="PROSITE" id="PS50234">
    <property type="entry name" value="VWFA"/>
    <property type="match status" value="1"/>
</dbReference>
<dbReference type="PROSITE" id="PS50089">
    <property type="entry name" value="ZF_RING_2"/>
    <property type="match status" value="1"/>
</dbReference>
<evidence type="ECO:0000256" key="2">
    <source>
        <dbReference type="SAM" id="MobiDB-lite"/>
    </source>
</evidence>
<feature type="region of interest" description="Disordered" evidence="2">
    <location>
        <begin position="25"/>
        <end position="64"/>
    </location>
</feature>
<feature type="region of interest" description="Disordered" evidence="2">
    <location>
        <begin position="677"/>
        <end position="704"/>
    </location>
</feature>
<dbReference type="InterPro" id="IPR002035">
    <property type="entry name" value="VWF_A"/>
</dbReference>